<keyword evidence="1" id="KW-1133">Transmembrane helix</keyword>
<evidence type="ECO:0000313" key="2">
    <source>
        <dbReference type="EMBL" id="RHW24126.1"/>
    </source>
</evidence>
<reference evidence="2 3" key="1">
    <citation type="submission" date="2018-09" db="EMBL/GenBank/DDBJ databases">
        <title>Genome sequencing of Nocardioides immobilis CCTCC AB 2017083 for comparison to Nocardioides silvaticus.</title>
        <authorList>
            <person name="Li C."/>
            <person name="Wang G."/>
        </authorList>
    </citation>
    <scope>NUCLEOTIDE SEQUENCE [LARGE SCALE GENOMIC DNA]</scope>
    <source>
        <strain evidence="2 3">CCTCC AB 2017083</strain>
    </source>
</reference>
<dbReference type="Proteomes" id="UP000283644">
    <property type="component" value="Unassembled WGS sequence"/>
</dbReference>
<comment type="caution">
    <text evidence="2">The sequence shown here is derived from an EMBL/GenBank/DDBJ whole genome shotgun (WGS) entry which is preliminary data.</text>
</comment>
<evidence type="ECO:0000313" key="3">
    <source>
        <dbReference type="Proteomes" id="UP000283644"/>
    </source>
</evidence>
<dbReference type="EMBL" id="QXGH01000035">
    <property type="protein sequence ID" value="RHW24126.1"/>
    <property type="molecule type" value="Genomic_DNA"/>
</dbReference>
<organism evidence="2 3">
    <name type="scientific">Nocardioides immobilis</name>
    <dbReference type="NCBI Taxonomy" id="2049295"/>
    <lineage>
        <taxon>Bacteria</taxon>
        <taxon>Bacillati</taxon>
        <taxon>Actinomycetota</taxon>
        <taxon>Actinomycetes</taxon>
        <taxon>Propionibacteriales</taxon>
        <taxon>Nocardioidaceae</taxon>
        <taxon>Nocardioides</taxon>
    </lineage>
</organism>
<gene>
    <name evidence="2" type="ORF">D0Z08_25725</name>
</gene>
<keyword evidence="3" id="KW-1185">Reference proteome</keyword>
<keyword evidence="1" id="KW-0472">Membrane</keyword>
<keyword evidence="1" id="KW-0812">Transmembrane</keyword>
<sequence>MKSQTTDTVITAALRHLDGAPRTDLTEAERERADATLARIVATPTDEPIPVEPNRPHRRRGRLLVTVGLAGAAAVAGVAIPGLLLDGGEAYGSWTPTPEPLSDPAAAEAATTCRSTLGAPDGGRVAIAERRGEWTYVLLAGPGIEAVCLMPDDSVGHTIADGEDFFGSYTPDPAAPPTLVSDRIDETTSQDGSTDEGWFTRTEGYVGSDVTGVTVHTSSGLDIEASVVGNRFAAWWPSTEQNSDHPAETWSYTVHIADGSTRRTTG</sequence>
<feature type="transmembrane region" description="Helical" evidence="1">
    <location>
        <begin position="63"/>
        <end position="85"/>
    </location>
</feature>
<protein>
    <submittedName>
        <fullName evidence="2">Uncharacterized protein</fullName>
    </submittedName>
</protein>
<dbReference type="AlphaFoldDB" id="A0A417XUV5"/>
<accession>A0A417XUV5</accession>
<proteinExistence type="predicted"/>
<name>A0A417XUV5_9ACTN</name>
<dbReference type="RefSeq" id="WP_118928145.1">
    <property type="nucleotide sequence ID" value="NZ_QXGH01000035.1"/>
</dbReference>
<dbReference type="OrthoDB" id="3293457at2"/>
<evidence type="ECO:0000256" key="1">
    <source>
        <dbReference type="SAM" id="Phobius"/>
    </source>
</evidence>